<dbReference type="Gene3D" id="1.20.1640.10">
    <property type="entry name" value="Multidrug efflux transporter AcrB transmembrane domain"/>
    <property type="match status" value="2"/>
</dbReference>
<sequence length="1029" mass="112632">MLNYIVDLSLRYKVLVLVAFLLGVFFGVRAWQHIPIDGLPDVTPVQVGIQTEAAGLASEEVEKLLTMPVETAMAGLPGVEHIRSMSMFGFSQVTVYFKDNVDIYFARRLVSEKLVEAKAQIPDGYGEPRLGANASSLGQAFWYVIESADKKLTDMELRTIQDWNVRLILRTAPGVDDVVSWGGHKKQYQVLIDPQRLIKYGLTFKEVMGALAVNNRQVGGQYVNLGQEQHLVRGLGLVANAQEIGSIVITERAGTPIYVRDVAEVKEAPALRFGAITKDGQETTMGMVLARTGENAQNVVDAVKEKLELVKQSLPSGVTIQAVYDRTELIGKVIATADRAMIEGAILVIAVLFLFLGEVRSAIIVVIAIPMARLIAFIFMDTYGVPANLMSLGGLIVGLGMTIDGPLVLMENAYRRLSHHAGKTVNRTQVVLEAAREVMNPIAFGVLIIIVVFLPLFALTGLEGKMFKPLAINMVFAMIGSLILTLTLIPVLAAIGLRAKQEKEPALVRWLKDRYAPMLLWSLGHKKIVVSAAISLFTVAMGLFPFLGKEFMPTLQEGSFVFRVVSIPSTSLEQTISLAKQAEKALREFPHVQNALSLIGRAERGDEAMDVSKFEVSVALKPQETWPEKIGYAELSRDMQERLEREIPTAVIGATQPIQMRVEELISGVKATLAVKLYGSDLDTLERLSENIKSVLETVPGVHDLSLEANKGKPQIVIKVNREAAARLGLNADDIMEVVQAGIGGKKVSTLIDGVKRFDIQVWLAPEFRDSMETINNIPIRTPGGALVPLSSVASVVQGEGYTFIRREQLQRYAVIQMDVEDRDVDGFVKEAEEKIKREVKLPAGYWIEWGGAFENQQRAMAKLAVIVPLTIGLIFILLYTAFSSVKYATLIIANVPFAAIGGILALFVSSQYLSVPAAVGFIAVFGVAMLNGIVLISFLNGLRRQGVAVREAVMQGATLRLRPVLMTALVEILGLLPFLISSGMGAEVMRPLATVVVGGLFTSTALTLLLLPLMYEWVENRHERKQAK</sequence>
<evidence type="ECO:0000256" key="5">
    <source>
        <dbReference type="ARBA" id="ARBA00022692"/>
    </source>
</evidence>
<accession>A0A2X0QW27</accession>
<evidence type="ECO:0000256" key="8">
    <source>
        <dbReference type="SAM" id="Phobius"/>
    </source>
</evidence>
<evidence type="ECO:0000256" key="2">
    <source>
        <dbReference type="ARBA" id="ARBA00010942"/>
    </source>
</evidence>
<evidence type="ECO:0000256" key="6">
    <source>
        <dbReference type="ARBA" id="ARBA00022989"/>
    </source>
</evidence>
<dbReference type="AlphaFoldDB" id="A0A2X0QW27"/>
<comment type="similarity">
    <text evidence="2">Belongs to the resistance-nodulation-cell division (RND) (TC 2.A.6) family.</text>
</comment>
<keyword evidence="7 8" id="KW-0472">Membrane</keyword>
<feature type="transmembrane region" description="Helical" evidence="8">
    <location>
        <begin position="340"/>
        <end position="356"/>
    </location>
</feature>
<dbReference type="Gene3D" id="3.30.70.1430">
    <property type="entry name" value="Multidrug efflux transporter AcrB pore domain"/>
    <property type="match status" value="2"/>
</dbReference>
<feature type="transmembrane region" description="Helical" evidence="8">
    <location>
        <begin position="964"/>
        <end position="981"/>
    </location>
</feature>
<dbReference type="Pfam" id="PF00873">
    <property type="entry name" value="ACR_tran"/>
    <property type="match status" value="1"/>
</dbReference>
<dbReference type="NCBIfam" id="TIGR00914">
    <property type="entry name" value="2A0601"/>
    <property type="match status" value="1"/>
</dbReference>
<protein>
    <submittedName>
        <fullName evidence="9">Putative Cation efflux system protein CzcA</fullName>
    </submittedName>
</protein>
<dbReference type="EMBL" id="LS423452">
    <property type="protein sequence ID" value="SPS05980.1"/>
    <property type="molecule type" value="Genomic_DNA"/>
</dbReference>
<feature type="transmembrane region" description="Helical" evidence="8">
    <location>
        <begin position="993"/>
        <end position="1016"/>
    </location>
</feature>
<evidence type="ECO:0000256" key="4">
    <source>
        <dbReference type="ARBA" id="ARBA00022475"/>
    </source>
</evidence>
<feature type="transmembrane region" description="Helical" evidence="8">
    <location>
        <begin position="442"/>
        <end position="462"/>
    </location>
</feature>
<dbReference type="InterPro" id="IPR004763">
    <property type="entry name" value="CusA-like"/>
</dbReference>
<keyword evidence="3" id="KW-0813">Transport</keyword>
<dbReference type="PRINTS" id="PR00702">
    <property type="entry name" value="ACRIFLAVINRP"/>
</dbReference>
<keyword evidence="6 8" id="KW-1133">Transmembrane helix</keyword>
<name>A0A2X0QW27_9PROT</name>
<dbReference type="InterPro" id="IPR027463">
    <property type="entry name" value="AcrB_DN_DC_subdom"/>
</dbReference>
<keyword evidence="4" id="KW-1003">Cell membrane</keyword>
<dbReference type="SUPFAM" id="SSF82693">
    <property type="entry name" value="Multidrug efflux transporter AcrB pore domain, PN1, PN2, PC1 and PC2 subdomains"/>
    <property type="match status" value="2"/>
</dbReference>
<evidence type="ECO:0000256" key="3">
    <source>
        <dbReference type="ARBA" id="ARBA00022448"/>
    </source>
</evidence>
<feature type="transmembrane region" description="Helical" evidence="8">
    <location>
        <begin position="363"/>
        <end position="383"/>
    </location>
</feature>
<feature type="transmembrane region" description="Helical" evidence="8">
    <location>
        <begin position="389"/>
        <end position="409"/>
    </location>
</feature>
<dbReference type="Gene3D" id="3.30.70.1440">
    <property type="entry name" value="Multidrug efflux transporter AcrB pore domain"/>
    <property type="match status" value="1"/>
</dbReference>
<dbReference type="GO" id="GO:0042910">
    <property type="term" value="F:xenobiotic transmembrane transporter activity"/>
    <property type="evidence" value="ECO:0007669"/>
    <property type="project" value="TreeGrafter"/>
</dbReference>
<dbReference type="Gene3D" id="3.30.70.1320">
    <property type="entry name" value="Multidrug efflux transporter AcrB pore domain like"/>
    <property type="match status" value="1"/>
</dbReference>
<evidence type="ECO:0000256" key="7">
    <source>
        <dbReference type="ARBA" id="ARBA00023136"/>
    </source>
</evidence>
<gene>
    <name evidence="9" type="ORF">NITFAB_1570</name>
</gene>
<organism evidence="9">
    <name type="scientific">Candidatus Nitrotoga fabula</name>
    <dbReference type="NCBI Taxonomy" id="2182327"/>
    <lineage>
        <taxon>Bacteria</taxon>
        <taxon>Pseudomonadati</taxon>
        <taxon>Pseudomonadota</taxon>
        <taxon>Betaproteobacteria</taxon>
        <taxon>Nitrosomonadales</taxon>
        <taxon>Gallionellaceae</taxon>
        <taxon>Candidatus Nitrotoga</taxon>
    </lineage>
</organism>
<feature type="transmembrane region" description="Helical" evidence="8">
    <location>
        <begin position="528"/>
        <end position="547"/>
    </location>
</feature>
<feature type="transmembrane region" description="Helical" evidence="8">
    <location>
        <begin position="864"/>
        <end position="883"/>
    </location>
</feature>
<evidence type="ECO:0000256" key="1">
    <source>
        <dbReference type="ARBA" id="ARBA00004651"/>
    </source>
</evidence>
<reference evidence="9" key="1">
    <citation type="submission" date="2018-05" db="EMBL/GenBank/DDBJ databases">
        <authorList>
            <person name="Lanie J.A."/>
            <person name="Ng W.-L."/>
            <person name="Kazmierczak K.M."/>
            <person name="Andrzejewski T.M."/>
            <person name="Davidsen T.M."/>
            <person name="Wayne K.J."/>
            <person name="Tettelin H."/>
            <person name="Glass J.I."/>
            <person name="Rusch D."/>
            <person name="Podicherti R."/>
            <person name="Tsui H.-C.T."/>
            <person name="Winkler M.E."/>
        </authorList>
    </citation>
    <scope>NUCLEOTIDE SEQUENCE</scope>
    <source>
        <strain evidence="9">KNB</strain>
    </source>
</reference>
<dbReference type="GO" id="GO:0005886">
    <property type="term" value="C:plasma membrane"/>
    <property type="evidence" value="ECO:0007669"/>
    <property type="project" value="UniProtKB-SubCell"/>
</dbReference>
<dbReference type="InterPro" id="IPR001036">
    <property type="entry name" value="Acrflvin-R"/>
</dbReference>
<dbReference type="Gene3D" id="3.30.2090.10">
    <property type="entry name" value="Multidrug efflux transporter AcrB TolC docking domain, DN and DC subdomains"/>
    <property type="match status" value="2"/>
</dbReference>
<feature type="transmembrane region" description="Helical" evidence="8">
    <location>
        <begin position="474"/>
        <end position="497"/>
    </location>
</feature>
<keyword evidence="5 8" id="KW-0812">Transmembrane</keyword>
<dbReference type="SUPFAM" id="SSF82714">
    <property type="entry name" value="Multidrug efflux transporter AcrB TolC docking domain, DN and DC subdomains"/>
    <property type="match status" value="2"/>
</dbReference>
<dbReference type="PANTHER" id="PTHR32063">
    <property type="match status" value="1"/>
</dbReference>
<feature type="transmembrane region" description="Helical" evidence="8">
    <location>
        <begin position="890"/>
        <end position="913"/>
    </location>
</feature>
<proteinExistence type="inferred from homology"/>
<evidence type="ECO:0000313" key="9">
    <source>
        <dbReference type="EMBL" id="SPS05980.1"/>
    </source>
</evidence>
<dbReference type="PANTHER" id="PTHR32063:SF24">
    <property type="entry name" value="CATION EFFLUX SYSTEM (ACRB_ACRD_ACRF FAMILY)"/>
    <property type="match status" value="1"/>
</dbReference>
<comment type="subcellular location">
    <subcellularLocation>
        <location evidence="1">Cell membrane</location>
        <topology evidence="1">Multi-pass membrane protein</topology>
    </subcellularLocation>
</comment>
<dbReference type="SUPFAM" id="SSF82866">
    <property type="entry name" value="Multidrug efflux transporter AcrB transmembrane domain"/>
    <property type="match status" value="2"/>
</dbReference>
<feature type="transmembrane region" description="Helical" evidence="8">
    <location>
        <begin position="919"/>
        <end position="943"/>
    </location>
</feature>
<dbReference type="GO" id="GO:0008324">
    <property type="term" value="F:monoatomic cation transmembrane transporter activity"/>
    <property type="evidence" value="ECO:0007669"/>
    <property type="project" value="InterPro"/>
</dbReference>